<accession>F0YK82</accession>
<dbReference type="eggNOG" id="KOG1861">
    <property type="taxonomic scope" value="Eukaryota"/>
</dbReference>
<feature type="non-terminal residue" evidence="2">
    <location>
        <position position="251"/>
    </location>
</feature>
<dbReference type="InParanoid" id="F0YK82"/>
<reference evidence="2 3" key="1">
    <citation type="journal article" date="2011" name="Proc. Natl. Acad. Sci. U.S.A.">
        <title>Niche of harmful alga Aureococcus anophagefferens revealed through ecogenomics.</title>
        <authorList>
            <person name="Gobler C.J."/>
            <person name="Berry D.L."/>
            <person name="Dyhrman S.T."/>
            <person name="Wilhelm S.W."/>
            <person name="Salamov A."/>
            <person name="Lobanov A.V."/>
            <person name="Zhang Y."/>
            <person name="Collier J.L."/>
            <person name="Wurch L.L."/>
            <person name="Kustka A.B."/>
            <person name="Dill B.D."/>
            <person name="Shah M."/>
            <person name="VerBerkmoes N.C."/>
            <person name="Kuo A."/>
            <person name="Terry A."/>
            <person name="Pangilinan J."/>
            <person name="Lindquist E.A."/>
            <person name="Lucas S."/>
            <person name="Paulsen I.T."/>
            <person name="Hattenrath-Lehmann T.K."/>
            <person name="Talmage S.C."/>
            <person name="Walker E.A."/>
            <person name="Koch F."/>
            <person name="Burson A.M."/>
            <person name="Marcoval M.A."/>
            <person name="Tang Y.Z."/>
            <person name="Lecleir G.R."/>
            <person name="Coyne K.J."/>
            <person name="Berg G.M."/>
            <person name="Bertrand E.M."/>
            <person name="Saito M.A."/>
            <person name="Gladyshev V.N."/>
            <person name="Grigoriev I.V."/>
        </authorList>
    </citation>
    <scope>NUCLEOTIDE SEQUENCE [LARGE SCALE GENOMIC DNA]</scope>
    <source>
        <strain evidence="3">CCMP 1984</strain>
    </source>
</reference>
<dbReference type="AlphaFoldDB" id="F0YK82"/>
<dbReference type="GeneID" id="20218132"/>
<name>F0YK82_AURAN</name>
<feature type="non-terminal residue" evidence="2">
    <location>
        <position position="1"/>
    </location>
</feature>
<sequence length="251" mass="27793">VRGTCEDLEKDYFRLTSAPDPATVRPARVLEAALKALKARWRSGDVDYLWMCNQLKAVRQDLTVQCVKSKFTINVYETHARVALESGDVNEYNQCQTQLRELYGLGLGGGHEMEFTAYRIFYALFLNVSGSADDGSAELLKILNEMPAEAWADAAVAHALNVREALALGNYAAFFRLHETAPNMGAYVLDTFADKVRVDAAAKILRAYRPTIDLATLAARLGFDDENDCKAYVTKLGFLFDDAGAVKCKES</sequence>
<dbReference type="RefSeq" id="XP_009040886.1">
    <property type="nucleotide sequence ID" value="XM_009042638.1"/>
</dbReference>
<protein>
    <recommendedName>
        <fullName evidence="1">PCI domain-containing protein</fullName>
    </recommendedName>
</protein>
<evidence type="ECO:0000259" key="1">
    <source>
        <dbReference type="PROSITE" id="PS50250"/>
    </source>
</evidence>
<dbReference type="Pfam" id="PF03399">
    <property type="entry name" value="SAC3_GANP"/>
    <property type="match status" value="1"/>
</dbReference>
<organism evidence="3">
    <name type="scientific">Aureococcus anophagefferens</name>
    <name type="common">Harmful bloom alga</name>
    <dbReference type="NCBI Taxonomy" id="44056"/>
    <lineage>
        <taxon>Eukaryota</taxon>
        <taxon>Sar</taxon>
        <taxon>Stramenopiles</taxon>
        <taxon>Ochrophyta</taxon>
        <taxon>Pelagophyceae</taxon>
        <taxon>Pelagomonadales</taxon>
        <taxon>Pelagomonadaceae</taxon>
        <taxon>Aureococcus</taxon>
    </lineage>
</organism>
<proteinExistence type="predicted"/>
<dbReference type="KEGG" id="aaf:AURANDRAFT_12054"/>
<dbReference type="GO" id="GO:0005634">
    <property type="term" value="C:nucleus"/>
    <property type="evidence" value="ECO:0007669"/>
    <property type="project" value="TreeGrafter"/>
</dbReference>
<dbReference type="OMA" id="ANYHRFF"/>
<evidence type="ECO:0000313" key="2">
    <source>
        <dbReference type="EMBL" id="EGB04499.1"/>
    </source>
</evidence>
<evidence type="ECO:0000313" key="3">
    <source>
        <dbReference type="Proteomes" id="UP000002729"/>
    </source>
</evidence>
<keyword evidence="3" id="KW-1185">Reference proteome</keyword>
<feature type="domain" description="PCI" evidence="1">
    <location>
        <begin position="88"/>
        <end position="251"/>
    </location>
</feature>
<dbReference type="InterPro" id="IPR000717">
    <property type="entry name" value="PCI_dom"/>
</dbReference>
<dbReference type="PANTHER" id="PTHR12436">
    <property type="entry name" value="80 KDA MCM3-ASSOCIATED PROTEIN"/>
    <property type="match status" value="1"/>
</dbReference>
<gene>
    <name evidence="2" type="ORF">AURANDRAFT_12054</name>
</gene>
<dbReference type="Proteomes" id="UP000002729">
    <property type="component" value="Unassembled WGS sequence"/>
</dbReference>
<dbReference type="Gene3D" id="1.25.40.990">
    <property type="match status" value="1"/>
</dbReference>
<dbReference type="PROSITE" id="PS50250">
    <property type="entry name" value="PCI"/>
    <property type="match status" value="1"/>
</dbReference>
<dbReference type="EMBL" id="GL833151">
    <property type="protein sequence ID" value="EGB04499.1"/>
    <property type="molecule type" value="Genomic_DNA"/>
</dbReference>
<dbReference type="InterPro" id="IPR045107">
    <property type="entry name" value="SAC3/GANP/THP3"/>
</dbReference>
<dbReference type="OrthoDB" id="199574at2759"/>
<dbReference type="PANTHER" id="PTHR12436:SF4">
    <property type="entry name" value="LEUKOCYTE RECEPTOR CLUSTER MEMBER 8"/>
    <property type="match status" value="1"/>
</dbReference>
<dbReference type="InterPro" id="IPR005062">
    <property type="entry name" value="SAC3/GANP/THP3_conserved"/>
</dbReference>